<proteinExistence type="predicted"/>
<gene>
    <name evidence="2" type="ORF">MEUPH1_LOCUS29570</name>
</gene>
<dbReference type="EMBL" id="CARXXK010001442">
    <property type="protein sequence ID" value="CAI6376162.1"/>
    <property type="molecule type" value="Genomic_DNA"/>
</dbReference>
<evidence type="ECO:0000256" key="1">
    <source>
        <dbReference type="SAM" id="MobiDB-lite"/>
    </source>
</evidence>
<dbReference type="Proteomes" id="UP001160148">
    <property type="component" value="Unassembled WGS sequence"/>
</dbReference>
<sequence>MKREVFGASFRPSYQVRKNRARPGSSNAPTPSVRPGSKQDVSLCSPDLILCISSVRIVKFTSDSFAFQSKKITRRSSRQEFDTFKFQFGVR</sequence>
<protein>
    <submittedName>
        <fullName evidence="2">Uncharacterized protein</fullName>
    </submittedName>
</protein>
<evidence type="ECO:0000313" key="3">
    <source>
        <dbReference type="Proteomes" id="UP001160148"/>
    </source>
</evidence>
<accession>A0AAV0Y8F6</accession>
<name>A0AAV0Y8F6_9HEMI</name>
<organism evidence="2 3">
    <name type="scientific">Macrosiphum euphorbiae</name>
    <name type="common">potato aphid</name>
    <dbReference type="NCBI Taxonomy" id="13131"/>
    <lineage>
        <taxon>Eukaryota</taxon>
        <taxon>Metazoa</taxon>
        <taxon>Ecdysozoa</taxon>
        <taxon>Arthropoda</taxon>
        <taxon>Hexapoda</taxon>
        <taxon>Insecta</taxon>
        <taxon>Pterygota</taxon>
        <taxon>Neoptera</taxon>
        <taxon>Paraneoptera</taxon>
        <taxon>Hemiptera</taxon>
        <taxon>Sternorrhyncha</taxon>
        <taxon>Aphidomorpha</taxon>
        <taxon>Aphidoidea</taxon>
        <taxon>Aphididae</taxon>
        <taxon>Macrosiphini</taxon>
        <taxon>Macrosiphum</taxon>
    </lineage>
</organism>
<keyword evidence="3" id="KW-1185">Reference proteome</keyword>
<dbReference type="AlphaFoldDB" id="A0AAV0Y8F6"/>
<feature type="region of interest" description="Disordered" evidence="1">
    <location>
        <begin position="1"/>
        <end position="39"/>
    </location>
</feature>
<comment type="caution">
    <text evidence="2">The sequence shown here is derived from an EMBL/GenBank/DDBJ whole genome shotgun (WGS) entry which is preliminary data.</text>
</comment>
<evidence type="ECO:0000313" key="2">
    <source>
        <dbReference type="EMBL" id="CAI6376162.1"/>
    </source>
</evidence>
<reference evidence="2 3" key="1">
    <citation type="submission" date="2023-01" db="EMBL/GenBank/DDBJ databases">
        <authorList>
            <person name="Whitehead M."/>
        </authorList>
    </citation>
    <scope>NUCLEOTIDE SEQUENCE [LARGE SCALE GENOMIC DNA]</scope>
</reference>